<evidence type="ECO:0000313" key="5">
    <source>
        <dbReference type="EMBL" id="AFM25097.1"/>
    </source>
</evidence>
<evidence type="ECO:0000313" key="6">
    <source>
        <dbReference type="Proteomes" id="UP000006055"/>
    </source>
</evidence>
<dbReference type="eggNOG" id="COG3255">
    <property type="taxonomic scope" value="Bacteria"/>
</dbReference>
<dbReference type="STRING" id="706587.Desti_2415"/>
<organism evidence="5 6">
    <name type="scientific">Desulfomonile tiedjei (strain ATCC 49306 / DSM 6799 / DCB-1)</name>
    <dbReference type="NCBI Taxonomy" id="706587"/>
    <lineage>
        <taxon>Bacteria</taxon>
        <taxon>Pseudomonadati</taxon>
        <taxon>Thermodesulfobacteriota</taxon>
        <taxon>Desulfomonilia</taxon>
        <taxon>Desulfomonilales</taxon>
        <taxon>Desulfomonilaceae</taxon>
        <taxon>Desulfomonile</taxon>
    </lineage>
</organism>
<dbReference type="InterPro" id="IPR005025">
    <property type="entry name" value="FMN_Rdtase-like_dom"/>
</dbReference>
<evidence type="ECO:0000256" key="2">
    <source>
        <dbReference type="ARBA" id="ARBA00022643"/>
    </source>
</evidence>
<dbReference type="eggNOG" id="COG0655">
    <property type="taxonomic scope" value="Bacteria"/>
</dbReference>
<dbReference type="PANTHER" id="PTHR43278">
    <property type="entry name" value="NAD(P)H-DEPENDENT FMN-CONTAINING OXIDOREDUCTASE YWQN-RELATED"/>
    <property type="match status" value="1"/>
</dbReference>
<evidence type="ECO:0000259" key="4">
    <source>
        <dbReference type="Pfam" id="PF03358"/>
    </source>
</evidence>
<reference evidence="6" key="1">
    <citation type="submission" date="2012-06" db="EMBL/GenBank/DDBJ databases">
        <title>Complete sequence of chromosome of Desulfomonile tiedjei DSM 6799.</title>
        <authorList>
            <person name="Lucas S."/>
            <person name="Copeland A."/>
            <person name="Lapidus A."/>
            <person name="Glavina del Rio T."/>
            <person name="Dalin E."/>
            <person name="Tice H."/>
            <person name="Bruce D."/>
            <person name="Goodwin L."/>
            <person name="Pitluck S."/>
            <person name="Peters L."/>
            <person name="Ovchinnikova G."/>
            <person name="Zeytun A."/>
            <person name="Lu M."/>
            <person name="Kyrpides N."/>
            <person name="Mavromatis K."/>
            <person name="Ivanova N."/>
            <person name="Brettin T."/>
            <person name="Detter J.C."/>
            <person name="Han C."/>
            <person name="Larimer F."/>
            <person name="Land M."/>
            <person name="Hauser L."/>
            <person name="Markowitz V."/>
            <person name="Cheng J.-F."/>
            <person name="Hugenholtz P."/>
            <person name="Woyke T."/>
            <person name="Wu D."/>
            <person name="Spring S."/>
            <person name="Schroeder M."/>
            <person name="Brambilla E."/>
            <person name="Klenk H.-P."/>
            <person name="Eisen J.A."/>
        </authorList>
    </citation>
    <scope>NUCLEOTIDE SEQUENCE [LARGE SCALE GENOMIC DNA]</scope>
    <source>
        <strain evidence="6">ATCC 49306 / DSM 6799 / DCB-1</strain>
    </source>
</reference>
<feature type="domain" description="SCP2" evidence="3">
    <location>
        <begin position="268"/>
        <end position="353"/>
    </location>
</feature>
<dbReference type="Gene3D" id="3.40.50.360">
    <property type="match status" value="1"/>
</dbReference>
<name>I4C6A6_DESTA</name>
<dbReference type="AlphaFoldDB" id="I4C6A6"/>
<dbReference type="PANTHER" id="PTHR43278:SF2">
    <property type="entry name" value="IRON-SULFUR FLAVOPROTEIN"/>
    <property type="match status" value="1"/>
</dbReference>
<dbReference type="Gene3D" id="3.30.1050.10">
    <property type="entry name" value="SCP2 sterol-binding domain"/>
    <property type="match status" value="1"/>
</dbReference>
<keyword evidence="6" id="KW-1185">Reference proteome</keyword>
<dbReference type="InterPro" id="IPR036527">
    <property type="entry name" value="SCP2_sterol-bd_dom_sf"/>
</dbReference>
<dbReference type="HOGENOM" id="CLU_050993_4_0_7"/>
<dbReference type="Pfam" id="PF03358">
    <property type="entry name" value="FMN_red"/>
    <property type="match status" value="1"/>
</dbReference>
<dbReference type="Pfam" id="PF02036">
    <property type="entry name" value="SCP2"/>
    <property type="match status" value="1"/>
</dbReference>
<dbReference type="EMBL" id="CP003360">
    <property type="protein sequence ID" value="AFM25097.1"/>
    <property type="molecule type" value="Genomic_DNA"/>
</dbReference>
<dbReference type="Proteomes" id="UP000006055">
    <property type="component" value="Chromosome"/>
</dbReference>
<dbReference type="KEGG" id="dti:Desti_2415"/>
<dbReference type="RefSeq" id="WP_014810240.1">
    <property type="nucleotide sequence ID" value="NC_018025.1"/>
</dbReference>
<proteinExistence type="predicted"/>
<feature type="domain" description="NADPH-dependent FMN reductase-like" evidence="4">
    <location>
        <begin position="1"/>
        <end position="105"/>
    </location>
</feature>
<evidence type="ECO:0000256" key="1">
    <source>
        <dbReference type="ARBA" id="ARBA00022630"/>
    </source>
</evidence>
<dbReference type="InterPro" id="IPR051796">
    <property type="entry name" value="ISF_SsuE-like"/>
</dbReference>
<evidence type="ECO:0000259" key="3">
    <source>
        <dbReference type="Pfam" id="PF02036"/>
    </source>
</evidence>
<gene>
    <name evidence="5" type="ordered locus">Desti_2415</name>
</gene>
<protein>
    <submittedName>
        <fullName evidence="5">Multimeric flavodoxin WrbA</fullName>
    </submittedName>
</protein>
<dbReference type="SUPFAM" id="SSF55718">
    <property type="entry name" value="SCP-like"/>
    <property type="match status" value="1"/>
</dbReference>
<keyword evidence="2" id="KW-0288">FMN</keyword>
<dbReference type="GO" id="GO:0016491">
    <property type="term" value="F:oxidoreductase activity"/>
    <property type="evidence" value="ECO:0007669"/>
    <property type="project" value="InterPro"/>
</dbReference>
<dbReference type="InterPro" id="IPR003033">
    <property type="entry name" value="SCP2_sterol-bd_dom"/>
</dbReference>
<keyword evidence="1" id="KW-0285">Flavoprotein</keyword>
<sequence length="357" mass="40219">MKVIALNSSARDEGTSKTRLMLEALVKGMVEAGAEVETIHLRDKKVKHCVGCFTCWTKTPGICVMKDDMTNEIFPKWLEADVAVYATPLYHYTVNATMKAFIERTLPVIEPFMYRESDLTHHPLRHQPPKAVFISVAGFPESAVFDHLKSYANRLFGKSLLAEIYRPAAEGMVQPEFREQMNDILDATVQAGRELVESMKISEPTMERITQPLDADFDSQAKMANAFWKTCIKEGVTPREFTEKGMIPRPDSIDTFLMIMSSGFNPKSAAEISAVLQFNFSGEIQGSCYLAIENGRVEAREGASQKPDLIVETPFETWMDIITGKADGQQMFMQQKYKTIGDITLLLRMKDLFGKQD</sequence>
<dbReference type="InterPro" id="IPR029039">
    <property type="entry name" value="Flavoprotein-like_sf"/>
</dbReference>
<dbReference type="OrthoDB" id="6398207at2"/>
<accession>I4C6A6</accession>
<dbReference type="SUPFAM" id="SSF52218">
    <property type="entry name" value="Flavoproteins"/>
    <property type="match status" value="1"/>
</dbReference>